<evidence type="ECO:0000256" key="1">
    <source>
        <dbReference type="PIRNR" id="PIRNR028043"/>
    </source>
</evidence>
<dbReference type="AlphaFoldDB" id="U6M9Q5"/>
<dbReference type="PANTHER" id="PTHR10257:SF3">
    <property type="entry name" value="SERINE_THREONINE-PROTEIN PHOSPHATASE 2A 56 KDA REGULATORY SUBUNIT GAMMA ISOFORM"/>
    <property type="match status" value="1"/>
</dbReference>
<dbReference type="Gene3D" id="1.25.10.10">
    <property type="entry name" value="Leucine-rich Repeat Variant"/>
    <property type="match status" value="1"/>
</dbReference>
<dbReference type="VEuPathDB" id="ToxoDB:EMWEY_00036520"/>
<reference evidence="4" key="1">
    <citation type="submission" date="2013-10" db="EMBL/GenBank/DDBJ databases">
        <title>Genomic analysis of the causative agents of coccidiosis in chickens.</title>
        <authorList>
            <person name="Reid A.J."/>
            <person name="Blake D."/>
            <person name="Billington K."/>
            <person name="Browne H."/>
            <person name="Dunn M."/>
            <person name="Hung S."/>
            <person name="Kawahara F."/>
            <person name="Miranda-Saavedra D."/>
            <person name="Mourier T."/>
            <person name="Nagra H."/>
            <person name="Otto T.D."/>
            <person name="Rawlings N."/>
            <person name="Sanchez A."/>
            <person name="Sanders M."/>
            <person name="Subramaniam C."/>
            <person name="Tay Y."/>
            <person name="Dear P."/>
            <person name="Doerig C."/>
            <person name="Gruber A."/>
            <person name="Parkinson J."/>
            <person name="Shirley M."/>
            <person name="Wan K.L."/>
            <person name="Berriman M."/>
            <person name="Tomley F."/>
            <person name="Pain A."/>
        </authorList>
    </citation>
    <scope>NUCLEOTIDE SEQUENCE [LARGE SCALE GENOMIC DNA]</scope>
    <source>
        <strain evidence="4">Weybridge</strain>
    </source>
</reference>
<feature type="region of interest" description="Disordered" evidence="2">
    <location>
        <begin position="1"/>
        <end position="43"/>
    </location>
</feature>
<sequence>MRRRISSREGFSRSSSQQSDKQQQQQQQQHEQQEQQQASDQAQQQEAATVALAAIGDAPAAAEKGDTLNTALHTTGRSATRERLLHADSLKNQDRHVLFWVYVSICVAVSLRVSLCLCRFVSLRLCLAIFCLPVFVSTLCLFSCAADRRSASARALLLGRPPQARAPCPFPADLMPLMEAPVADRPELFRKKLAACCIVYDFESPDFARDKDLKKRALVEIVEYVNSTRHCFSEQVLQDVMDMVSANIFRPLPPSQHRGAALLEAEEEEPQLDSAWPHIQIVYEFFLRFIVSNDVSAKLAKKFIDHQFVLKFLELFSSEDPRERDYLKTILHRIYGKIMALRFFVRKSIQQVFHRFVNEQESPNGISELLEILGSVINGFAVPLKAEHKLFLERVLLPLHKARSLAAFHKQLTYCMEQYVAKESRVAVPIILGMVRFWPACNAPKVVLFLNELEHVLQETQLPEFQEVMLPLFTRLAECIQSPNFLVAERVLFLWNNEKIVRLINLNRPELFPIIIGALFRSSQQHWSVTVHTLTYNVSKLLAQADTALFDECSSRFVAEEKRRKEQEEERAQRWAELEAEAAAKGSWRAAADGCEDYNIRAPRVVQYLWLAHRAPYCVW</sequence>
<dbReference type="EMBL" id="HG721966">
    <property type="protein sequence ID" value="CDJ60947.1"/>
    <property type="molecule type" value="Genomic_DNA"/>
</dbReference>
<dbReference type="RefSeq" id="XP_013337597.1">
    <property type="nucleotide sequence ID" value="XM_013482143.1"/>
</dbReference>
<dbReference type="Pfam" id="PF01603">
    <property type="entry name" value="B56"/>
    <property type="match status" value="1"/>
</dbReference>
<dbReference type="Proteomes" id="UP000030763">
    <property type="component" value="Unassembled WGS sequence"/>
</dbReference>
<dbReference type="GO" id="GO:0007165">
    <property type="term" value="P:signal transduction"/>
    <property type="evidence" value="ECO:0007669"/>
    <property type="project" value="InterPro"/>
</dbReference>
<evidence type="ECO:0000313" key="5">
    <source>
        <dbReference type="Proteomes" id="UP000030763"/>
    </source>
</evidence>
<dbReference type="GO" id="GO:0019888">
    <property type="term" value="F:protein phosphatase regulator activity"/>
    <property type="evidence" value="ECO:0007669"/>
    <property type="project" value="UniProtKB-UniRule"/>
</dbReference>
<protein>
    <recommendedName>
        <fullName evidence="1">Serine/threonine protein phosphatase 2A regulatory subunit</fullName>
    </recommendedName>
</protein>
<dbReference type="SUPFAM" id="SSF48371">
    <property type="entry name" value="ARM repeat"/>
    <property type="match status" value="1"/>
</dbReference>
<dbReference type="PIRSF" id="PIRSF028043">
    <property type="entry name" value="PP2A_B56"/>
    <property type="match status" value="1"/>
</dbReference>
<dbReference type="OMA" id="ECSHEYT"/>
<dbReference type="InterPro" id="IPR002554">
    <property type="entry name" value="PP2A_B56"/>
</dbReference>
<dbReference type="OrthoDB" id="10264446at2759"/>
<feature type="compositionally biased region" description="Low complexity" evidence="2">
    <location>
        <begin position="14"/>
        <end position="43"/>
    </location>
</feature>
<keyword evidence="5" id="KW-1185">Reference proteome</keyword>
<feature type="compositionally biased region" description="Basic and acidic residues" evidence="2">
    <location>
        <begin position="1"/>
        <end position="11"/>
    </location>
</feature>
<name>U6M9Q5_EIMMA</name>
<evidence type="ECO:0000256" key="3">
    <source>
        <dbReference type="SAM" id="Phobius"/>
    </source>
</evidence>
<gene>
    <name evidence="4" type="ORF">EMWEY_00036520</name>
</gene>
<dbReference type="InterPro" id="IPR011989">
    <property type="entry name" value="ARM-like"/>
</dbReference>
<accession>U6M9Q5</accession>
<evidence type="ECO:0000313" key="4">
    <source>
        <dbReference type="EMBL" id="CDJ60947.1"/>
    </source>
</evidence>
<dbReference type="InterPro" id="IPR016024">
    <property type="entry name" value="ARM-type_fold"/>
</dbReference>
<proteinExistence type="inferred from homology"/>
<dbReference type="FunFam" id="1.25.10.10:FF:000331">
    <property type="entry name" value="Phosphoprotein phosphatase, putative"/>
    <property type="match status" value="1"/>
</dbReference>
<dbReference type="GeneID" id="25337638"/>
<organism evidence="4 5">
    <name type="scientific">Eimeria maxima</name>
    <name type="common">Coccidian parasite</name>
    <dbReference type="NCBI Taxonomy" id="5804"/>
    <lineage>
        <taxon>Eukaryota</taxon>
        <taxon>Sar</taxon>
        <taxon>Alveolata</taxon>
        <taxon>Apicomplexa</taxon>
        <taxon>Conoidasida</taxon>
        <taxon>Coccidia</taxon>
        <taxon>Eucoccidiorida</taxon>
        <taxon>Eimeriorina</taxon>
        <taxon>Eimeriidae</taxon>
        <taxon>Eimeria</taxon>
    </lineage>
</organism>
<comment type="similarity">
    <text evidence="1">Belongs to the phosphatase 2A regulatory subunit.</text>
</comment>
<keyword evidence="3" id="KW-1133">Transmembrane helix</keyword>
<reference evidence="4" key="2">
    <citation type="submission" date="2013-10" db="EMBL/GenBank/DDBJ databases">
        <authorList>
            <person name="Aslett M."/>
        </authorList>
    </citation>
    <scope>NUCLEOTIDE SEQUENCE [LARGE SCALE GENOMIC DNA]</scope>
    <source>
        <strain evidence="4">Weybridge</strain>
    </source>
</reference>
<keyword evidence="3" id="KW-0812">Transmembrane</keyword>
<evidence type="ECO:0000256" key="2">
    <source>
        <dbReference type="SAM" id="MobiDB-lite"/>
    </source>
</evidence>
<dbReference type="GO" id="GO:0000159">
    <property type="term" value="C:protein phosphatase type 2A complex"/>
    <property type="evidence" value="ECO:0007669"/>
    <property type="project" value="UniProtKB-UniRule"/>
</dbReference>
<feature type="transmembrane region" description="Helical" evidence="3">
    <location>
        <begin position="121"/>
        <end position="144"/>
    </location>
</feature>
<keyword evidence="3" id="KW-0472">Membrane</keyword>
<dbReference type="PANTHER" id="PTHR10257">
    <property type="entry name" value="SERINE/THREONINE PROTEIN PHOSPHATASE 2A PP2A REGULATORY SUBUNIT B"/>
    <property type="match status" value="1"/>
</dbReference>